<dbReference type="InterPro" id="IPR007159">
    <property type="entry name" value="SpoVT-AbrB_dom"/>
</dbReference>
<dbReference type="InterPro" id="IPR003444">
    <property type="entry name" value="MraZ"/>
</dbReference>
<comment type="caution">
    <text evidence="9">The sequence shown here is derived from an EMBL/GenBank/DDBJ whole genome shotgun (WGS) entry which is preliminary data.</text>
</comment>
<comment type="similarity">
    <text evidence="7">Belongs to the MraZ family.</text>
</comment>
<dbReference type="InterPro" id="IPR035644">
    <property type="entry name" value="MraZ_C"/>
</dbReference>
<dbReference type="SUPFAM" id="SSF89447">
    <property type="entry name" value="AbrB/MazE/MraZ-like"/>
    <property type="match status" value="1"/>
</dbReference>
<dbReference type="InterPro" id="IPR020603">
    <property type="entry name" value="MraZ_dom"/>
</dbReference>
<reference evidence="9 10" key="1">
    <citation type="submission" date="2015-12" db="EMBL/GenBank/DDBJ databases">
        <title>Draft Genome Sequence of Olsenella scatoligenes SK9K4T; a Producer of 3-Methylindole- (skatole) and 4-Methylphenol- (p-cresol) Isolated from Pig Feces.</title>
        <authorList>
            <person name="Li X."/>
            <person name="Borg B."/>
            <person name="Canibe N."/>
        </authorList>
    </citation>
    <scope>NUCLEOTIDE SEQUENCE [LARGE SCALE GENOMIC DNA]</scope>
    <source>
        <strain evidence="9 10">SK9K4</strain>
    </source>
</reference>
<feature type="domain" description="SpoVT-AbrB" evidence="8">
    <location>
        <begin position="5"/>
        <end position="46"/>
    </location>
</feature>
<evidence type="ECO:0000256" key="4">
    <source>
        <dbReference type="ARBA" id="ARBA00023015"/>
    </source>
</evidence>
<dbReference type="Proteomes" id="UP000054078">
    <property type="component" value="Unassembled WGS sequence"/>
</dbReference>
<evidence type="ECO:0000256" key="3">
    <source>
        <dbReference type="ARBA" id="ARBA00022737"/>
    </source>
</evidence>
<evidence type="ECO:0000313" key="10">
    <source>
        <dbReference type="Proteomes" id="UP000054078"/>
    </source>
</evidence>
<evidence type="ECO:0000256" key="2">
    <source>
        <dbReference type="ARBA" id="ARBA00022490"/>
    </source>
</evidence>
<dbReference type="OrthoDB" id="9807753at2"/>
<dbReference type="STRING" id="1299998.AUL39_09680"/>
<sequence length="144" mass="16263">MLTGQYQRSLDSKSRVTLPAILRKQFGEFVQLIPRKDALYGYTPESFEAWVNSLNLDPRSRNDAETLLRLNAMATTVEIDSAGRVALGKIDETTRGQRQRLGLDGDLMIVGAGDHFEIWNADRWNEKFASDDAVDRLESLLFGE</sequence>
<dbReference type="Pfam" id="PF02381">
    <property type="entry name" value="MraZ"/>
    <property type="match status" value="2"/>
</dbReference>
<keyword evidence="2 7" id="KW-0963">Cytoplasm</keyword>
<accession>A0A100YUH9</accession>
<dbReference type="GO" id="GO:2000143">
    <property type="term" value="P:negative regulation of DNA-templated transcription initiation"/>
    <property type="evidence" value="ECO:0007669"/>
    <property type="project" value="TreeGrafter"/>
</dbReference>
<dbReference type="GO" id="GO:0009295">
    <property type="term" value="C:nucleoid"/>
    <property type="evidence" value="ECO:0007669"/>
    <property type="project" value="UniProtKB-SubCell"/>
</dbReference>
<evidence type="ECO:0000256" key="1">
    <source>
        <dbReference type="ARBA" id="ARBA00013860"/>
    </source>
</evidence>
<dbReference type="Gene3D" id="3.40.1550.20">
    <property type="entry name" value="Transcriptional regulator MraZ domain"/>
    <property type="match status" value="1"/>
</dbReference>
<keyword evidence="4 7" id="KW-0805">Transcription regulation</keyword>
<evidence type="ECO:0000259" key="8">
    <source>
        <dbReference type="PROSITE" id="PS51740"/>
    </source>
</evidence>
<dbReference type="GO" id="GO:0000976">
    <property type="term" value="F:transcription cis-regulatory region binding"/>
    <property type="evidence" value="ECO:0007669"/>
    <property type="project" value="TreeGrafter"/>
</dbReference>
<gene>
    <name evidence="7" type="primary">mraZ</name>
    <name evidence="9" type="ORF">AUL39_09680</name>
</gene>
<dbReference type="PANTHER" id="PTHR34701">
    <property type="entry name" value="TRANSCRIPTIONAL REGULATOR MRAZ"/>
    <property type="match status" value="1"/>
</dbReference>
<feature type="domain" description="SpoVT-AbrB" evidence="8">
    <location>
        <begin position="74"/>
        <end position="123"/>
    </location>
</feature>
<dbReference type="PANTHER" id="PTHR34701:SF1">
    <property type="entry name" value="TRANSCRIPTIONAL REGULATOR MRAZ"/>
    <property type="match status" value="1"/>
</dbReference>
<evidence type="ECO:0000256" key="5">
    <source>
        <dbReference type="ARBA" id="ARBA00023125"/>
    </source>
</evidence>
<dbReference type="InterPro" id="IPR035642">
    <property type="entry name" value="MraZ_N"/>
</dbReference>
<dbReference type="HAMAP" id="MF_01008">
    <property type="entry name" value="MraZ"/>
    <property type="match status" value="1"/>
</dbReference>
<dbReference type="EMBL" id="LOJF01000011">
    <property type="protein sequence ID" value="KUH57940.1"/>
    <property type="molecule type" value="Genomic_DNA"/>
</dbReference>
<dbReference type="RefSeq" id="WP_059055734.1">
    <property type="nucleotide sequence ID" value="NZ_LOJF01000011.1"/>
</dbReference>
<dbReference type="PROSITE" id="PS51740">
    <property type="entry name" value="SPOVT_ABRB"/>
    <property type="match status" value="2"/>
</dbReference>
<dbReference type="GO" id="GO:0003700">
    <property type="term" value="F:DNA-binding transcription factor activity"/>
    <property type="evidence" value="ECO:0007669"/>
    <property type="project" value="UniProtKB-UniRule"/>
</dbReference>
<name>A0A100YUH9_TRASO</name>
<comment type="subunit">
    <text evidence="7">Forms oligomers.</text>
</comment>
<dbReference type="CDD" id="cd16321">
    <property type="entry name" value="MraZ_C"/>
    <property type="match status" value="1"/>
</dbReference>
<dbReference type="AlphaFoldDB" id="A0A100YUH9"/>
<keyword evidence="6 7" id="KW-0804">Transcription</keyword>
<keyword evidence="3" id="KW-0677">Repeat</keyword>
<proteinExistence type="inferred from homology"/>
<keyword evidence="10" id="KW-1185">Reference proteome</keyword>
<comment type="subcellular location">
    <subcellularLocation>
        <location evidence="7">Cytoplasm</location>
        <location evidence="7">Nucleoid</location>
    </subcellularLocation>
</comment>
<keyword evidence="5 7" id="KW-0238">DNA-binding</keyword>
<dbReference type="InterPro" id="IPR038619">
    <property type="entry name" value="MraZ_sf"/>
</dbReference>
<dbReference type="InterPro" id="IPR037914">
    <property type="entry name" value="SpoVT-AbrB_sf"/>
</dbReference>
<protein>
    <recommendedName>
        <fullName evidence="1 7">Transcriptional regulator MraZ</fullName>
    </recommendedName>
</protein>
<dbReference type="GO" id="GO:0005737">
    <property type="term" value="C:cytoplasm"/>
    <property type="evidence" value="ECO:0007669"/>
    <property type="project" value="UniProtKB-UniRule"/>
</dbReference>
<organism evidence="9 10">
    <name type="scientific">Tractidigestivibacter scatoligenes</name>
    <name type="common">Olsenella scatoligenes</name>
    <dbReference type="NCBI Taxonomy" id="1299998"/>
    <lineage>
        <taxon>Bacteria</taxon>
        <taxon>Bacillati</taxon>
        <taxon>Actinomycetota</taxon>
        <taxon>Coriobacteriia</taxon>
        <taxon>Coriobacteriales</taxon>
        <taxon>Atopobiaceae</taxon>
        <taxon>Tractidigestivibacter</taxon>
    </lineage>
</organism>
<evidence type="ECO:0000256" key="7">
    <source>
        <dbReference type="HAMAP-Rule" id="MF_01008"/>
    </source>
</evidence>
<evidence type="ECO:0000256" key="6">
    <source>
        <dbReference type="ARBA" id="ARBA00023163"/>
    </source>
</evidence>
<evidence type="ECO:0000313" key="9">
    <source>
        <dbReference type="EMBL" id="KUH57940.1"/>
    </source>
</evidence>
<dbReference type="CDD" id="cd16320">
    <property type="entry name" value="MraZ_N"/>
    <property type="match status" value="1"/>
</dbReference>